<gene>
    <name evidence="1" type="ORF">ICI42_00165</name>
</gene>
<dbReference type="EMBL" id="JACVVX010000001">
    <property type="protein sequence ID" value="MBD0413072.1"/>
    <property type="molecule type" value="Genomic_DNA"/>
</dbReference>
<evidence type="ECO:0000313" key="2">
    <source>
        <dbReference type="Proteomes" id="UP000643405"/>
    </source>
</evidence>
<proteinExistence type="predicted"/>
<dbReference type="RefSeq" id="WP_188162530.1">
    <property type="nucleotide sequence ID" value="NZ_JACVVX010000001.1"/>
</dbReference>
<sequence length="80" mass="8702">MKVTIEFYRTRAEDDAHAIVGREVTEAHDLDDAIRITRLLTLTLDMPQKPDAVAISDAFGKRIYLAVLEAGAGPEGAPPP</sequence>
<name>A0A8J6PTD7_9HYPH</name>
<organism evidence="1 2">
    <name type="scientific">Oryzicola mucosus</name>
    <dbReference type="NCBI Taxonomy" id="2767425"/>
    <lineage>
        <taxon>Bacteria</taxon>
        <taxon>Pseudomonadati</taxon>
        <taxon>Pseudomonadota</taxon>
        <taxon>Alphaproteobacteria</taxon>
        <taxon>Hyphomicrobiales</taxon>
        <taxon>Phyllobacteriaceae</taxon>
        <taxon>Oryzicola</taxon>
    </lineage>
</organism>
<reference evidence="1" key="1">
    <citation type="submission" date="2020-09" db="EMBL/GenBank/DDBJ databases">
        <title>Genome seq and assembly of Tianweitania sp.</title>
        <authorList>
            <person name="Chhetri G."/>
        </authorList>
    </citation>
    <scope>NUCLEOTIDE SEQUENCE</scope>
    <source>
        <strain evidence="1">Rool2</strain>
    </source>
</reference>
<accession>A0A8J6PTD7</accession>
<comment type="caution">
    <text evidence="1">The sequence shown here is derived from an EMBL/GenBank/DDBJ whole genome shotgun (WGS) entry which is preliminary data.</text>
</comment>
<dbReference type="Proteomes" id="UP000643405">
    <property type="component" value="Unassembled WGS sequence"/>
</dbReference>
<evidence type="ECO:0000313" key="1">
    <source>
        <dbReference type="EMBL" id="MBD0413072.1"/>
    </source>
</evidence>
<protein>
    <submittedName>
        <fullName evidence="1">Uncharacterized protein</fullName>
    </submittedName>
</protein>
<keyword evidence="2" id="KW-1185">Reference proteome</keyword>
<dbReference type="AlphaFoldDB" id="A0A8J6PTD7"/>